<gene>
    <name evidence="6" type="ORF">E2626_07425</name>
</gene>
<feature type="chain" id="PRO_5021275796" evidence="3">
    <location>
        <begin position="31"/>
        <end position="289"/>
    </location>
</feature>
<evidence type="ECO:0000256" key="3">
    <source>
        <dbReference type="SAM" id="SignalP"/>
    </source>
</evidence>
<sequence length="289" mass="30635">MTKKQVKKKGWLIGAVALVVVAGAAVPLFAANDTGAVKTEEVTEETITTYNSFTGTLTPDSRTLVSAERSDLFNIIVEEGQVVSEGDVLAEGEQGNIISPASGTVSGVKAESGQLMQGTPLMEIVDYTDLEASIQIDESDIGYVTEGGSVLIRISSMDEEVNGEISSIANEAVTNGSPSARAYFTAKVEIDETDNMRAGMTLEALTVREEVTDVPTLSLDGIEYDDQDQPFVWIENGEEGLTKRYIKLGITDGLRVQITEGLVSGDQIVIEENNADGGFAPPMMGGGGQ</sequence>
<keyword evidence="7" id="KW-1185">Reference proteome</keyword>
<dbReference type="RefSeq" id="WP_134381096.1">
    <property type="nucleotide sequence ID" value="NZ_SORX01000003.1"/>
</dbReference>
<keyword evidence="3" id="KW-0732">Signal</keyword>
<comment type="subcellular location">
    <subcellularLocation>
        <location evidence="1">Cell envelope</location>
    </subcellularLocation>
</comment>
<dbReference type="InterPro" id="IPR011053">
    <property type="entry name" value="Single_hybrid_motif"/>
</dbReference>
<dbReference type="Pfam" id="PF26002">
    <property type="entry name" value="Beta-barrel_AprE"/>
    <property type="match status" value="1"/>
</dbReference>
<protein>
    <submittedName>
        <fullName evidence="6">HlyD family efflux transporter periplasmic adaptor subunit</fullName>
    </submittedName>
</protein>
<dbReference type="InterPro" id="IPR050465">
    <property type="entry name" value="UPF0194_transport"/>
</dbReference>
<dbReference type="AlphaFoldDB" id="A0A4Y8LKU7"/>
<organism evidence="6 7">
    <name type="scientific">Jeotgalibacillus salarius</name>
    <dbReference type="NCBI Taxonomy" id="546023"/>
    <lineage>
        <taxon>Bacteria</taxon>
        <taxon>Bacillati</taxon>
        <taxon>Bacillota</taxon>
        <taxon>Bacilli</taxon>
        <taxon>Bacillales</taxon>
        <taxon>Caryophanaceae</taxon>
        <taxon>Jeotgalibacillus</taxon>
    </lineage>
</organism>
<evidence type="ECO:0000313" key="6">
    <source>
        <dbReference type="EMBL" id="TFE02399.1"/>
    </source>
</evidence>
<evidence type="ECO:0000259" key="5">
    <source>
        <dbReference type="Pfam" id="PF26002"/>
    </source>
</evidence>
<dbReference type="Gene3D" id="2.40.420.20">
    <property type="match status" value="1"/>
</dbReference>
<comment type="caution">
    <text evidence="6">The sequence shown here is derived from an EMBL/GenBank/DDBJ whole genome shotgun (WGS) entry which is preliminary data.</text>
</comment>
<feature type="signal peptide" evidence="3">
    <location>
        <begin position="1"/>
        <end position="30"/>
    </location>
</feature>
<evidence type="ECO:0000259" key="4">
    <source>
        <dbReference type="Pfam" id="PF25967"/>
    </source>
</evidence>
<dbReference type="PANTHER" id="PTHR32347">
    <property type="entry name" value="EFFLUX SYSTEM COMPONENT YKNX-RELATED"/>
    <property type="match status" value="1"/>
</dbReference>
<dbReference type="SUPFAM" id="SSF51230">
    <property type="entry name" value="Single hybrid motif"/>
    <property type="match status" value="1"/>
</dbReference>
<evidence type="ECO:0000313" key="7">
    <source>
        <dbReference type="Proteomes" id="UP000297776"/>
    </source>
</evidence>
<dbReference type="Gene3D" id="2.40.30.170">
    <property type="match status" value="1"/>
</dbReference>
<dbReference type="Proteomes" id="UP000297776">
    <property type="component" value="Unassembled WGS sequence"/>
</dbReference>
<dbReference type="EMBL" id="SORX01000003">
    <property type="protein sequence ID" value="TFE02399.1"/>
    <property type="molecule type" value="Genomic_DNA"/>
</dbReference>
<reference evidence="6 7" key="1">
    <citation type="submission" date="2019-03" db="EMBL/GenBank/DDBJ databases">
        <authorList>
            <person name="Yang Y."/>
        </authorList>
    </citation>
    <scope>NUCLEOTIDE SEQUENCE [LARGE SCALE GENOMIC DNA]</scope>
    <source>
        <strain evidence="6 7">ASL-1</strain>
    </source>
</reference>
<evidence type="ECO:0000256" key="1">
    <source>
        <dbReference type="ARBA" id="ARBA00004196"/>
    </source>
</evidence>
<dbReference type="OrthoDB" id="2023301at2"/>
<feature type="domain" description="Multidrug resistance protein MdtA-like C-terminal permuted SH3" evidence="4">
    <location>
        <begin position="221"/>
        <end position="272"/>
    </location>
</feature>
<dbReference type="Gene3D" id="2.40.50.100">
    <property type="match status" value="1"/>
</dbReference>
<feature type="domain" description="AprE-like beta-barrel" evidence="5">
    <location>
        <begin position="131"/>
        <end position="203"/>
    </location>
</feature>
<keyword evidence="2" id="KW-0175">Coiled coil</keyword>
<name>A0A4Y8LKU7_9BACL</name>
<proteinExistence type="predicted"/>
<dbReference type="InterPro" id="IPR058982">
    <property type="entry name" value="Beta-barrel_AprE"/>
</dbReference>
<dbReference type="Pfam" id="PF25967">
    <property type="entry name" value="RND-MFP_C"/>
    <property type="match status" value="1"/>
</dbReference>
<dbReference type="PANTHER" id="PTHR32347:SF14">
    <property type="entry name" value="EFFLUX SYSTEM COMPONENT YKNX-RELATED"/>
    <property type="match status" value="1"/>
</dbReference>
<dbReference type="InterPro" id="IPR058627">
    <property type="entry name" value="MdtA-like_C"/>
</dbReference>
<dbReference type="GO" id="GO:0030313">
    <property type="term" value="C:cell envelope"/>
    <property type="evidence" value="ECO:0007669"/>
    <property type="project" value="UniProtKB-SubCell"/>
</dbReference>
<evidence type="ECO:0000256" key="2">
    <source>
        <dbReference type="ARBA" id="ARBA00023054"/>
    </source>
</evidence>
<accession>A0A4Y8LKU7</accession>